<keyword evidence="3" id="KW-1185">Reference proteome</keyword>
<dbReference type="RefSeq" id="WP_048641726.1">
    <property type="nucleotide sequence ID" value="NZ_CP012040.1"/>
</dbReference>
<evidence type="ECO:0000313" key="3">
    <source>
        <dbReference type="Proteomes" id="UP000036520"/>
    </source>
</evidence>
<name>A0A0H4PE39_9BACT</name>
<feature type="signal peptide" evidence="1">
    <location>
        <begin position="1"/>
        <end position="19"/>
    </location>
</feature>
<evidence type="ECO:0000313" key="2">
    <source>
        <dbReference type="EMBL" id="AKP51390.1"/>
    </source>
</evidence>
<proteinExistence type="predicted"/>
<dbReference type="KEGG" id="camu:CA2015_1963"/>
<reference evidence="2 3" key="1">
    <citation type="submission" date="2015-07" db="EMBL/GenBank/DDBJ databases">
        <authorList>
            <person name="Kim K.M."/>
        </authorList>
    </citation>
    <scope>NUCLEOTIDE SEQUENCE [LARGE SCALE GENOMIC DNA]</scope>
    <source>
        <strain evidence="2 3">KCTC 12363</strain>
    </source>
</reference>
<dbReference type="EMBL" id="CP012040">
    <property type="protein sequence ID" value="AKP51390.1"/>
    <property type="molecule type" value="Genomic_DNA"/>
</dbReference>
<sequence>MKKLLLVQMTLFFSIVSFAQEKEYINKEDGFAINYYPNWKVIEKKYSALSLFAPPEGPKRQTG</sequence>
<dbReference type="AlphaFoldDB" id="A0A0H4PE39"/>
<gene>
    <name evidence="2" type="ORF">CA2015_1963</name>
</gene>
<evidence type="ECO:0000256" key="1">
    <source>
        <dbReference type="SAM" id="SignalP"/>
    </source>
</evidence>
<keyword evidence="1" id="KW-0732">Signal</keyword>
<organism evidence="2 3">
    <name type="scientific">Cyclobacterium amurskyense</name>
    <dbReference type="NCBI Taxonomy" id="320787"/>
    <lineage>
        <taxon>Bacteria</taxon>
        <taxon>Pseudomonadati</taxon>
        <taxon>Bacteroidota</taxon>
        <taxon>Cytophagia</taxon>
        <taxon>Cytophagales</taxon>
        <taxon>Cyclobacteriaceae</taxon>
        <taxon>Cyclobacterium</taxon>
    </lineage>
</organism>
<dbReference type="Proteomes" id="UP000036520">
    <property type="component" value="Chromosome"/>
</dbReference>
<dbReference type="STRING" id="320787.CA2015_1963"/>
<protein>
    <submittedName>
        <fullName evidence="2">Uncharacterized protein</fullName>
    </submittedName>
</protein>
<accession>A0A0H4PE39</accession>
<feature type="chain" id="PRO_5005208019" evidence="1">
    <location>
        <begin position="20"/>
        <end position="63"/>
    </location>
</feature>